<dbReference type="EMBL" id="CP095046">
    <property type="protein sequence ID" value="UOQ70921.1"/>
    <property type="molecule type" value="Genomic_DNA"/>
</dbReference>
<dbReference type="PANTHER" id="PTHR32487">
    <property type="entry name" value="3-OXO-DELTA(4,5)-STEROID 5-BETA-REDUCTASE"/>
    <property type="match status" value="1"/>
</dbReference>
<accession>A0A8T9Q394</accession>
<reference evidence="1" key="1">
    <citation type="submission" date="2022-04" db="EMBL/GenBank/DDBJ databases">
        <title>Hymenobacter sp. isolated from the air.</title>
        <authorList>
            <person name="Won M."/>
            <person name="Lee C.-M."/>
            <person name="Woen H.-Y."/>
            <person name="Kwon S.-W."/>
        </authorList>
    </citation>
    <scope>NUCLEOTIDE SEQUENCE</scope>
    <source>
        <strain evidence="1">5116S-3</strain>
    </source>
</reference>
<gene>
    <name evidence="1" type="ORF">MUN79_19900</name>
</gene>
<dbReference type="RefSeq" id="WP_244674334.1">
    <property type="nucleotide sequence ID" value="NZ_CP095046.1"/>
</dbReference>
<organism evidence="1 2">
    <name type="scientific">Hymenobacter cellulosilyticus</name>
    <dbReference type="NCBI Taxonomy" id="2932248"/>
    <lineage>
        <taxon>Bacteria</taxon>
        <taxon>Pseudomonadati</taxon>
        <taxon>Bacteroidota</taxon>
        <taxon>Cytophagia</taxon>
        <taxon>Cytophagales</taxon>
        <taxon>Hymenobacteraceae</taxon>
        <taxon>Hymenobacter</taxon>
    </lineage>
</organism>
<sequence>MADKAELWQQLVQRHGLKPHTLEELAQWPFGDFIFNVKADAFFDVNKLRRTGFQAMHLDSFTSFRNQFEHLKTEKIIP</sequence>
<name>A0A8T9Q394_9BACT</name>
<protein>
    <submittedName>
        <fullName evidence="1">Uncharacterized protein</fullName>
    </submittedName>
</protein>
<evidence type="ECO:0000313" key="1">
    <source>
        <dbReference type="EMBL" id="UOQ70921.1"/>
    </source>
</evidence>
<evidence type="ECO:0000313" key="2">
    <source>
        <dbReference type="Proteomes" id="UP000831796"/>
    </source>
</evidence>
<dbReference type="AlphaFoldDB" id="A0A8T9Q394"/>
<dbReference type="KEGG" id="hcu:MUN79_19900"/>
<dbReference type="Gene3D" id="3.40.50.720">
    <property type="entry name" value="NAD(P)-binding Rossmann-like Domain"/>
    <property type="match status" value="1"/>
</dbReference>
<dbReference type="PANTHER" id="PTHR32487:SF0">
    <property type="entry name" value="3-OXO-DELTA(4,5)-STEROID 5-BETA-REDUCTASE"/>
    <property type="match status" value="1"/>
</dbReference>
<proteinExistence type="predicted"/>
<keyword evidence="2" id="KW-1185">Reference proteome</keyword>
<dbReference type="Proteomes" id="UP000831796">
    <property type="component" value="Chromosome"/>
</dbReference>